<feature type="transmembrane region" description="Helical" evidence="6">
    <location>
        <begin position="46"/>
        <end position="71"/>
    </location>
</feature>
<keyword evidence="2" id="KW-1003">Cell membrane</keyword>
<gene>
    <name evidence="7" type="ORF">J2W94_000590</name>
</gene>
<organism evidence="7 8">
    <name type="scientific">Pseudoxanthomonas sacheonensis</name>
    <dbReference type="NCBI Taxonomy" id="443615"/>
    <lineage>
        <taxon>Bacteria</taxon>
        <taxon>Pseudomonadati</taxon>
        <taxon>Pseudomonadota</taxon>
        <taxon>Gammaproteobacteria</taxon>
        <taxon>Lysobacterales</taxon>
        <taxon>Lysobacteraceae</taxon>
        <taxon>Pseudoxanthomonas</taxon>
    </lineage>
</organism>
<feature type="transmembrane region" description="Helical" evidence="6">
    <location>
        <begin position="228"/>
        <end position="251"/>
    </location>
</feature>
<feature type="transmembrane region" description="Helical" evidence="6">
    <location>
        <begin position="153"/>
        <end position="175"/>
    </location>
</feature>
<evidence type="ECO:0000313" key="7">
    <source>
        <dbReference type="EMBL" id="MDR6840326.1"/>
    </source>
</evidence>
<keyword evidence="5 6" id="KW-0472">Membrane</keyword>
<dbReference type="InterPro" id="IPR050833">
    <property type="entry name" value="Poly_Biosynth_Transport"/>
</dbReference>
<evidence type="ECO:0000256" key="5">
    <source>
        <dbReference type="ARBA" id="ARBA00023136"/>
    </source>
</evidence>
<proteinExistence type="predicted"/>
<sequence>MNTRAHTLRNTFFSSVGLYTEYVLGMLTSIIIARHLGPDEYGAYSLVIWLVALGVATTNSGTASAAIKFVAELRGSGRAEMIPTLLDYLRRAQRIFLLFVLLAGAAVFLFAGDHVAPGMNHLMLLGFLVVSVALRASYMFNIGVAKGFENFRATAIVSLVSTPINLGLVIAAMFFDASVEWLLAVFVISGLVFYGVSFRQIKPLVPDRVPGIKIPDVLMSRIRRHMGWTALTVSVGFLAASEVEVLFLTLYADSHDAGQFKVAYQLAIGAAALVPGVFGALLLPMMANALSHGREVAGRRFVASTGYLALLAMPLIAFGAVFSGAVIHLLYGNAYLAAGPVFAVCLAGACITTMTQGGSSLLVSADRQRSILMLVIGCALLKVLLDAVLIMHFGLTGAVAAYGLVALINAAAMMALAIRVSHATPDWGRMSRIASAAAIAALVALPLRGQLLPWAQVVFGGLLLGLAYLASTMLLGCWSRGDIEHLQQLYQRFVPGKRRMGTWLLEWAHDRAPGEGMP</sequence>
<comment type="caution">
    <text evidence="7">The sequence shown here is derived from an EMBL/GenBank/DDBJ whole genome shotgun (WGS) entry which is preliminary data.</text>
</comment>
<feature type="transmembrane region" description="Helical" evidence="6">
    <location>
        <begin position="122"/>
        <end position="141"/>
    </location>
</feature>
<evidence type="ECO:0000256" key="3">
    <source>
        <dbReference type="ARBA" id="ARBA00022692"/>
    </source>
</evidence>
<name>A0ABU1RNI0_9GAMM</name>
<feature type="transmembrane region" description="Helical" evidence="6">
    <location>
        <begin position="454"/>
        <end position="478"/>
    </location>
</feature>
<keyword evidence="3 6" id="KW-0812">Transmembrane</keyword>
<protein>
    <submittedName>
        <fullName evidence="7">O-antigen/teichoic acid export membrane protein</fullName>
    </submittedName>
</protein>
<feature type="transmembrane region" description="Helical" evidence="6">
    <location>
        <begin position="263"/>
        <end position="286"/>
    </location>
</feature>
<feature type="transmembrane region" description="Helical" evidence="6">
    <location>
        <begin position="399"/>
        <end position="418"/>
    </location>
</feature>
<accession>A0ABU1RNI0</accession>
<feature type="transmembrane region" description="Helical" evidence="6">
    <location>
        <begin position="430"/>
        <end position="448"/>
    </location>
</feature>
<dbReference type="RefSeq" id="WP_310090172.1">
    <property type="nucleotide sequence ID" value="NZ_JAVDTT010000001.1"/>
</dbReference>
<evidence type="ECO:0000256" key="1">
    <source>
        <dbReference type="ARBA" id="ARBA00004651"/>
    </source>
</evidence>
<dbReference type="Proteomes" id="UP001254759">
    <property type="component" value="Unassembled WGS sequence"/>
</dbReference>
<dbReference type="Pfam" id="PF01943">
    <property type="entry name" value="Polysacc_synt"/>
    <property type="match status" value="1"/>
</dbReference>
<evidence type="ECO:0000256" key="4">
    <source>
        <dbReference type="ARBA" id="ARBA00022989"/>
    </source>
</evidence>
<feature type="transmembrane region" description="Helical" evidence="6">
    <location>
        <begin position="337"/>
        <end position="359"/>
    </location>
</feature>
<dbReference type="EMBL" id="JAVDTT010000001">
    <property type="protein sequence ID" value="MDR6840326.1"/>
    <property type="molecule type" value="Genomic_DNA"/>
</dbReference>
<feature type="transmembrane region" description="Helical" evidence="6">
    <location>
        <begin position="12"/>
        <end position="34"/>
    </location>
</feature>
<feature type="transmembrane region" description="Helical" evidence="6">
    <location>
        <begin position="92"/>
        <end position="110"/>
    </location>
</feature>
<dbReference type="InterPro" id="IPR002797">
    <property type="entry name" value="Polysacc_synth"/>
</dbReference>
<feature type="transmembrane region" description="Helical" evidence="6">
    <location>
        <begin position="371"/>
        <end position="393"/>
    </location>
</feature>
<evidence type="ECO:0000256" key="2">
    <source>
        <dbReference type="ARBA" id="ARBA00022475"/>
    </source>
</evidence>
<reference evidence="7 8" key="1">
    <citation type="submission" date="2023-07" db="EMBL/GenBank/DDBJ databases">
        <title>Sorghum-associated microbial communities from plants grown in Nebraska, USA.</title>
        <authorList>
            <person name="Schachtman D."/>
        </authorList>
    </citation>
    <scope>NUCLEOTIDE SEQUENCE [LARGE SCALE GENOMIC DNA]</scope>
    <source>
        <strain evidence="7 8">BE107</strain>
    </source>
</reference>
<dbReference type="PANTHER" id="PTHR30250">
    <property type="entry name" value="PST FAMILY PREDICTED COLANIC ACID TRANSPORTER"/>
    <property type="match status" value="1"/>
</dbReference>
<feature type="transmembrane region" description="Helical" evidence="6">
    <location>
        <begin position="307"/>
        <end position="331"/>
    </location>
</feature>
<dbReference type="PANTHER" id="PTHR30250:SF11">
    <property type="entry name" value="O-ANTIGEN TRANSPORTER-RELATED"/>
    <property type="match status" value="1"/>
</dbReference>
<keyword evidence="4 6" id="KW-1133">Transmembrane helix</keyword>
<evidence type="ECO:0000256" key="6">
    <source>
        <dbReference type="SAM" id="Phobius"/>
    </source>
</evidence>
<comment type="subcellular location">
    <subcellularLocation>
        <location evidence="1">Cell membrane</location>
        <topology evidence="1">Multi-pass membrane protein</topology>
    </subcellularLocation>
</comment>
<evidence type="ECO:0000313" key="8">
    <source>
        <dbReference type="Proteomes" id="UP001254759"/>
    </source>
</evidence>
<feature type="transmembrane region" description="Helical" evidence="6">
    <location>
        <begin position="181"/>
        <end position="198"/>
    </location>
</feature>
<keyword evidence="8" id="KW-1185">Reference proteome</keyword>